<feature type="transmembrane region" description="Helical" evidence="12">
    <location>
        <begin position="129"/>
        <end position="147"/>
    </location>
</feature>
<organism evidence="14 15">
    <name type="scientific">Paracoccus aestuariivivens</name>
    <dbReference type="NCBI Taxonomy" id="1820333"/>
    <lineage>
        <taxon>Bacteria</taxon>
        <taxon>Pseudomonadati</taxon>
        <taxon>Pseudomonadota</taxon>
        <taxon>Alphaproteobacteria</taxon>
        <taxon>Rhodobacterales</taxon>
        <taxon>Paracoccaceae</taxon>
        <taxon>Paracoccus</taxon>
    </lineage>
</organism>
<feature type="transmembrane region" description="Helical" evidence="12">
    <location>
        <begin position="386"/>
        <end position="409"/>
    </location>
</feature>
<keyword evidence="4" id="KW-0050">Antiport</keyword>
<evidence type="ECO:0000256" key="4">
    <source>
        <dbReference type="ARBA" id="ARBA00022449"/>
    </source>
</evidence>
<dbReference type="GO" id="GO:0051453">
    <property type="term" value="P:regulation of intracellular pH"/>
    <property type="evidence" value="ECO:0007669"/>
    <property type="project" value="TreeGrafter"/>
</dbReference>
<dbReference type="OrthoDB" id="9774146at2"/>
<dbReference type="EMBL" id="WMIE01000038">
    <property type="protein sequence ID" value="MTH80279.1"/>
    <property type="molecule type" value="Genomic_DNA"/>
</dbReference>
<sequence length="410" mass="43426">MTILQITSLLVVLAGVFGSVNYFFLRLPPSIGILVVALAASTMAMVLDWLAPGIGIADAVRAVVLDIEFSTALLDWMLGLLLFAGALHVRADLLREQALPVAVITLVGVLVSTAVAGIGFAWITGFPLVVAMVFGALISPTDPVAVLGVLREAKLRKSLEIQIAGESLFNDGVGYVVFLLLVGLAFPLQGEHHAEGWQSVATLFLREAVGGAALGGVLGWLTFQLIRHIDDYALEVLISLGLALGGYELAVAIGVSGPIMAVIAGLFIGDVGKKFGMGAITQEYLDKFWEIIDEMLNAVLFLLIGVEVFALALDLDMIRAGVLAIGLSLLARLVGVAAPVLLLRSWEPQKRDVIPIMTWGGLKGGISVALALSLPDSEWKPTILAATYFVVVFSIIVQGLSIGLLARWLK</sequence>
<evidence type="ECO:0000313" key="15">
    <source>
        <dbReference type="Proteomes" id="UP000478183"/>
    </source>
</evidence>
<evidence type="ECO:0000256" key="11">
    <source>
        <dbReference type="ARBA" id="ARBA00023201"/>
    </source>
</evidence>
<feature type="transmembrane region" description="Helical" evidence="12">
    <location>
        <begin position="247"/>
        <end position="268"/>
    </location>
</feature>
<dbReference type="Proteomes" id="UP000478183">
    <property type="component" value="Unassembled WGS sequence"/>
</dbReference>
<keyword evidence="15" id="KW-1185">Reference proteome</keyword>
<proteinExistence type="inferred from homology"/>
<dbReference type="PANTHER" id="PTHR10110:SF195">
    <property type="entry name" value="NA(+)_H(+) ANTIPORTER NHAS2"/>
    <property type="match status" value="1"/>
</dbReference>
<dbReference type="PANTHER" id="PTHR10110">
    <property type="entry name" value="SODIUM/HYDROGEN EXCHANGER"/>
    <property type="match status" value="1"/>
</dbReference>
<protein>
    <submittedName>
        <fullName evidence="14">Sodium:proton antiporter</fullName>
    </submittedName>
</protein>
<evidence type="ECO:0000256" key="1">
    <source>
        <dbReference type="ARBA" id="ARBA00004651"/>
    </source>
</evidence>
<name>A0A6L6JHT6_9RHOB</name>
<evidence type="ECO:0000256" key="9">
    <source>
        <dbReference type="ARBA" id="ARBA00023065"/>
    </source>
</evidence>
<keyword evidence="5" id="KW-1003">Cell membrane</keyword>
<feature type="transmembrane region" description="Helical" evidence="12">
    <location>
        <begin position="31"/>
        <end position="51"/>
    </location>
</feature>
<dbReference type="GO" id="GO:0015385">
    <property type="term" value="F:sodium:proton antiporter activity"/>
    <property type="evidence" value="ECO:0007669"/>
    <property type="project" value="InterPro"/>
</dbReference>
<evidence type="ECO:0000256" key="5">
    <source>
        <dbReference type="ARBA" id="ARBA00022475"/>
    </source>
</evidence>
<dbReference type="InterPro" id="IPR006153">
    <property type="entry name" value="Cation/H_exchanger_TM"/>
</dbReference>
<dbReference type="GO" id="GO:0005886">
    <property type="term" value="C:plasma membrane"/>
    <property type="evidence" value="ECO:0007669"/>
    <property type="project" value="UniProtKB-SubCell"/>
</dbReference>
<keyword evidence="6 12" id="KW-0812">Transmembrane</keyword>
<evidence type="ECO:0000256" key="2">
    <source>
        <dbReference type="ARBA" id="ARBA00007367"/>
    </source>
</evidence>
<keyword evidence="10 12" id="KW-0472">Membrane</keyword>
<dbReference type="GO" id="GO:0098719">
    <property type="term" value="P:sodium ion import across plasma membrane"/>
    <property type="evidence" value="ECO:0007669"/>
    <property type="project" value="TreeGrafter"/>
</dbReference>
<dbReference type="Pfam" id="PF00999">
    <property type="entry name" value="Na_H_Exchanger"/>
    <property type="match status" value="1"/>
</dbReference>
<feature type="transmembrane region" description="Helical" evidence="12">
    <location>
        <begin position="208"/>
        <end position="226"/>
    </location>
</feature>
<evidence type="ECO:0000256" key="12">
    <source>
        <dbReference type="SAM" id="Phobius"/>
    </source>
</evidence>
<evidence type="ECO:0000256" key="6">
    <source>
        <dbReference type="ARBA" id="ARBA00022692"/>
    </source>
</evidence>
<feature type="transmembrane region" description="Helical" evidence="12">
    <location>
        <begin position="295"/>
        <end position="313"/>
    </location>
</feature>
<dbReference type="AlphaFoldDB" id="A0A6L6JHT6"/>
<comment type="subcellular location">
    <subcellularLocation>
        <location evidence="1">Cell membrane</location>
        <topology evidence="1">Multi-pass membrane protein</topology>
    </subcellularLocation>
</comment>
<feature type="transmembrane region" description="Helical" evidence="12">
    <location>
        <begin position="320"/>
        <end position="342"/>
    </location>
</feature>
<evidence type="ECO:0000313" key="14">
    <source>
        <dbReference type="EMBL" id="MTH80279.1"/>
    </source>
</evidence>
<feature type="transmembrane region" description="Helical" evidence="12">
    <location>
        <begin position="71"/>
        <end position="89"/>
    </location>
</feature>
<feature type="transmembrane region" description="Helical" evidence="12">
    <location>
        <begin position="6"/>
        <end position="24"/>
    </location>
</feature>
<comment type="caution">
    <text evidence="14">The sequence shown here is derived from an EMBL/GenBank/DDBJ whole genome shotgun (WGS) entry which is preliminary data.</text>
</comment>
<keyword evidence="8" id="KW-0915">Sodium</keyword>
<evidence type="ECO:0000256" key="8">
    <source>
        <dbReference type="ARBA" id="ARBA00023053"/>
    </source>
</evidence>
<reference evidence="14 15" key="1">
    <citation type="submission" date="2019-11" db="EMBL/GenBank/DDBJ databases">
        <authorList>
            <person name="Dong K."/>
        </authorList>
    </citation>
    <scope>NUCLEOTIDE SEQUENCE [LARGE SCALE GENOMIC DNA]</scope>
    <source>
        <strain evidence="14 15">NBRC 111993</strain>
    </source>
</reference>
<evidence type="ECO:0000259" key="13">
    <source>
        <dbReference type="Pfam" id="PF00999"/>
    </source>
</evidence>
<keyword evidence="7 12" id="KW-1133">Transmembrane helix</keyword>
<gene>
    <name evidence="14" type="ORF">GL286_21540</name>
</gene>
<keyword evidence="3" id="KW-0813">Transport</keyword>
<accession>A0A6L6JHT6</accession>
<feature type="domain" description="Cation/H+ exchanger transmembrane" evidence="13">
    <location>
        <begin position="16"/>
        <end position="408"/>
    </location>
</feature>
<dbReference type="Gene3D" id="6.10.140.1330">
    <property type="match status" value="1"/>
</dbReference>
<keyword evidence="9" id="KW-0406">Ion transport</keyword>
<dbReference type="GO" id="GO:0015386">
    <property type="term" value="F:potassium:proton antiporter activity"/>
    <property type="evidence" value="ECO:0007669"/>
    <property type="project" value="TreeGrafter"/>
</dbReference>
<evidence type="ECO:0000256" key="3">
    <source>
        <dbReference type="ARBA" id="ARBA00022448"/>
    </source>
</evidence>
<evidence type="ECO:0000256" key="10">
    <source>
        <dbReference type="ARBA" id="ARBA00023136"/>
    </source>
</evidence>
<feature type="transmembrane region" description="Helical" evidence="12">
    <location>
        <begin position="101"/>
        <end position="123"/>
    </location>
</feature>
<keyword evidence="11" id="KW-0739">Sodium transport</keyword>
<comment type="similarity">
    <text evidence="2">Belongs to the monovalent cation:proton antiporter 1 (CPA1) transporter (TC 2.A.36) family.</text>
</comment>
<feature type="transmembrane region" description="Helical" evidence="12">
    <location>
        <begin position="168"/>
        <end position="188"/>
    </location>
</feature>
<dbReference type="InterPro" id="IPR018422">
    <property type="entry name" value="Cation/H_exchanger_CPA1"/>
</dbReference>
<dbReference type="RefSeq" id="WP_155097627.1">
    <property type="nucleotide sequence ID" value="NZ_WMIE01000038.1"/>
</dbReference>
<evidence type="ECO:0000256" key="7">
    <source>
        <dbReference type="ARBA" id="ARBA00022989"/>
    </source>
</evidence>